<evidence type="ECO:0000256" key="3">
    <source>
        <dbReference type="ARBA" id="ARBA00022884"/>
    </source>
</evidence>
<dbReference type="STRING" id="1125725.HMPREF1325_0349"/>
<evidence type="ECO:0000259" key="10">
    <source>
        <dbReference type="PROSITE" id="PS00651"/>
    </source>
</evidence>
<evidence type="ECO:0000313" key="14">
    <source>
        <dbReference type="Proteomes" id="UP000016646"/>
    </source>
</evidence>
<evidence type="ECO:0000256" key="7">
    <source>
        <dbReference type="HAMAP-Rule" id="MF_00503"/>
    </source>
</evidence>
<keyword evidence="8" id="KW-0175">Coiled coil</keyword>
<feature type="compositionally biased region" description="Low complexity" evidence="9">
    <location>
        <begin position="173"/>
        <end position="192"/>
    </location>
</feature>
<dbReference type="Proteomes" id="UP000016412">
    <property type="component" value="Unassembled WGS sequence"/>
</dbReference>
<comment type="function">
    <text evidence="7">Binds to the 23S rRNA.</text>
</comment>
<dbReference type="InterPro" id="IPR036935">
    <property type="entry name" value="Ribosomal_bL9_N_sf"/>
</dbReference>
<accession>U1GYS9</accession>
<keyword evidence="5 7" id="KW-0687">Ribonucleoprotein</keyword>
<proteinExistence type="inferred from homology"/>
<dbReference type="Pfam" id="PF01281">
    <property type="entry name" value="Ribosomal_L9_N"/>
    <property type="match status" value="1"/>
</dbReference>
<keyword evidence="4 7" id="KW-0689">Ribosomal protein</keyword>
<dbReference type="GO" id="GO:1990904">
    <property type="term" value="C:ribonucleoprotein complex"/>
    <property type="evidence" value="ECO:0007669"/>
    <property type="project" value="UniProtKB-KW"/>
</dbReference>
<dbReference type="SUPFAM" id="SSF55658">
    <property type="entry name" value="L9 N-domain-like"/>
    <property type="match status" value="1"/>
</dbReference>
<dbReference type="EMBL" id="AVQI01000072">
    <property type="protein sequence ID" value="ERJ99811.1"/>
    <property type="molecule type" value="Genomic_DNA"/>
</dbReference>
<dbReference type="InterPro" id="IPR020069">
    <property type="entry name" value="Ribosomal_bL9_C"/>
</dbReference>
<evidence type="ECO:0000256" key="2">
    <source>
        <dbReference type="ARBA" id="ARBA00022730"/>
    </source>
</evidence>
<dbReference type="InterPro" id="IPR020594">
    <property type="entry name" value="Ribosomal_bL9_bac/chp"/>
</dbReference>
<evidence type="ECO:0000313" key="12">
    <source>
        <dbReference type="EMBL" id="ERJ99811.1"/>
    </source>
</evidence>
<dbReference type="RefSeq" id="WP_021329377.1">
    <property type="nucleotide sequence ID" value="NZ_AUZJ01000007.1"/>
</dbReference>
<dbReference type="Gene3D" id="3.40.5.10">
    <property type="entry name" value="Ribosomal protein L9, N-terminal domain"/>
    <property type="match status" value="1"/>
</dbReference>
<reference evidence="13 14" key="1">
    <citation type="submission" date="2013-08" db="EMBL/GenBank/DDBJ databases">
        <authorList>
            <person name="Durkin A.S."/>
            <person name="Haft D.R."/>
            <person name="McCorrison J."/>
            <person name="Torralba M."/>
            <person name="Gillis M."/>
            <person name="Haft D.H."/>
            <person name="Methe B."/>
            <person name="Sutton G."/>
            <person name="Nelson K.E."/>
        </authorList>
    </citation>
    <scope>NUCLEOTIDE SEQUENCE [LARGE SCALE GENOMIC DNA]</scope>
    <source>
        <strain evidence="12 14">ATCC 35536</strain>
        <strain evidence="11 13">VPI DR56BR1116</strain>
    </source>
</reference>
<dbReference type="AlphaFoldDB" id="U1GYS9"/>
<feature type="region of interest" description="Disordered" evidence="9">
    <location>
        <begin position="148"/>
        <end position="203"/>
    </location>
</feature>
<dbReference type="InterPro" id="IPR009027">
    <property type="entry name" value="Ribosomal_bL9/RNase_H1_N"/>
</dbReference>
<dbReference type="EMBL" id="AUZJ01000007">
    <property type="protein sequence ID" value="ERF61694.1"/>
    <property type="molecule type" value="Genomic_DNA"/>
</dbReference>
<evidence type="ECO:0000256" key="8">
    <source>
        <dbReference type="SAM" id="Coils"/>
    </source>
</evidence>
<evidence type="ECO:0000256" key="6">
    <source>
        <dbReference type="ARBA" id="ARBA00035292"/>
    </source>
</evidence>
<dbReference type="Pfam" id="PF03948">
    <property type="entry name" value="Ribosomal_L9_C"/>
    <property type="match status" value="1"/>
</dbReference>
<dbReference type="OrthoDB" id="9788336at2"/>
<organism evidence="11 13">
    <name type="scientific">Treponema socranskii subsp. socranskii VPI DR56BR1116 = ATCC 35536</name>
    <dbReference type="NCBI Taxonomy" id="1125725"/>
    <lineage>
        <taxon>Bacteria</taxon>
        <taxon>Pseudomonadati</taxon>
        <taxon>Spirochaetota</taxon>
        <taxon>Spirochaetia</taxon>
        <taxon>Spirochaetales</taxon>
        <taxon>Treponemataceae</taxon>
        <taxon>Treponema</taxon>
    </lineage>
</organism>
<feature type="compositionally biased region" description="Polar residues" evidence="9">
    <location>
        <begin position="193"/>
        <end position="203"/>
    </location>
</feature>
<dbReference type="PANTHER" id="PTHR21368">
    <property type="entry name" value="50S RIBOSOMAL PROTEIN L9"/>
    <property type="match status" value="1"/>
</dbReference>
<evidence type="ECO:0000256" key="1">
    <source>
        <dbReference type="ARBA" id="ARBA00010605"/>
    </source>
</evidence>
<evidence type="ECO:0000256" key="4">
    <source>
        <dbReference type="ARBA" id="ARBA00022980"/>
    </source>
</evidence>
<evidence type="ECO:0000256" key="5">
    <source>
        <dbReference type="ARBA" id="ARBA00023274"/>
    </source>
</evidence>
<sequence length="203" mass="22077">MKVILNTDIKTLGEEGDVKNVADGYFRNFLRPRRLAVPYNAATVAFFESRKAEIEARKEQKRKDSASLKEKLEALHLEITMPAGKNGKLFGAVSAQVVSELLAKHGFEIERKRIEIPGVSIKSVGNYHFNVKLYESQIAQMVVSVKGEEDKSAEGKAADDDKAKKAEAENADENSAGESAETVAAETSESVSQESAQSDGAEA</sequence>
<gene>
    <name evidence="7 11" type="primary">rplI</name>
    <name evidence="12" type="ORF">HMPREF0860_0575</name>
    <name evidence="11" type="ORF">HMPREF1325_0349</name>
</gene>
<dbReference type="GO" id="GO:0003735">
    <property type="term" value="F:structural constituent of ribosome"/>
    <property type="evidence" value="ECO:0007669"/>
    <property type="project" value="InterPro"/>
</dbReference>
<feature type="domain" description="Ribosomal protein L9" evidence="10">
    <location>
        <begin position="13"/>
        <end position="40"/>
    </location>
</feature>
<dbReference type="GO" id="GO:0005840">
    <property type="term" value="C:ribosome"/>
    <property type="evidence" value="ECO:0007669"/>
    <property type="project" value="UniProtKB-KW"/>
</dbReference>
<dbReference type="Gene3D" id="3.10.430.100">
    <property type="entry name" value="Ribosomal protein L9, C-terminal domain"/>
    <property type="match status" value="1"/>
</dbReference>
<dbReference type="Proteomes" id="UP000016646">
    <property type="component" value="Unassembled WGS sequence"/>
</dbReference>
<protein>
    <recommendedName>
        <fullName evidence="6 7">Large ribosomal subunit protein bL9</fullName>
    </recommendedName>
</protein>
<evidence type="ECO:0000256" key="9">
    <source>
        <dbReference type="SAM" id="MobiDB-lite"/>
    </source>
</evidence>
<dbReference type="InterPro" id="IPR036791">
    <property type="entry name" value="Ribosomal_bL9_C_sf"/>
</dbReference>
<feature type="coiled-coil region" evidence="8">
    <location>
        <begin position="44"/>
        <end position="78"/>
    </location>
</feature>
<dbReference type="SUPFAM" id="SSF55653">
    <property type="entry name" value="Ribosomal protein L9 C-domain"/>
    <property type="match status" value="1"/>
</dbReference>
<keyword evidence="14" id="KW-1185">Reference proteome</keyword>
<dbReference type="PROSITE" id="PS00651">
    <property type="entry name" value="RIBOSOMAL_L9"/>
    <property type="match status" value="1"/>
</dbReference>
<dbReference type="eggNOG" id="COG0359">
    <property type="taxonomic scope" value="Bacteria"/>
</dbReference>
<dbReference type="NCBIfam" id="TIGR00158">
    <property type="entry name" value="L9"/>
    <property type="match status" value="1"/>
</dbReference>
<dbReference type="InterPro" id="IPR000244">
    <property type="entry name" value="Ribosomal_bL9"/>
</dbReference>
<evidence type="ECO:0000313" key="11">
    <source>
        <dbReference type="EMBL" id="ERF61694.1"/>
    </source>
</evidence>
<dbReference type="GO" id="GO:0019843">
    <property type="term" value="F:rRNA binding"/>
    <property type="evidence" value="ECO:0007669"/>
    <property type="project" value="UniProtKB-UniRule"/>
</dbReference>
<comment type="caution">
    <text evidence="11">The sequence shown here is derived from an EMBL/GenBank/DDBJ whole genome shotgun (WGS) entry which is preliminary data.</text>
</comment>
<dbReference type="HAMAP" id="MF_00503">
    <property type="entry name" value="Ribosomal_bL9"/>
    <property type="match status" value="1"/>
</dbReference>
<dbReference type="InterPro" id="IPR020070">
    <property type="entry name" value="Ribosomal_bL9_N"/>
</dbReference>
<comment type="similarity">
    <text evidence="1 7">Belongs to the bacterial ribosomal protein bL9 family.</text>
</comment>
<keyword evidence="3 7" id="KW-0694">RNA-binding</keyword>
<keyword evidence="2 7" id="KW-0699">rRNA-binding</keyword>
<evidence type="ECO:0000313" key="13">
    <source>
        <dbReference type="Proteomes" id="UP000016412"/>
    </source>
</evidence>
<name>U1GYS9_TRESO</name>
<dbReference type="PATRIC" id="fig|1125725.3.peg.299"/>
<dbReference type="GO" id="GO:0006412">
    <property type="term" value="P:translation"/>
    <property type="evidence" value="ECO:0007669"/>
    <property type="project" value="UniProtKB-UniRule"/>
</dbReference>
<feature type="compositionally biased region" description="Basic and acidic residues" evidence="9">
    <location>
        <begin position="148"/>
        <end position="168"/>
    </location>
</feature>